<evidence type="ECO:0000256" key="1">
    <source>
        <dbReference type="SAM" id="Phobius"/>
    </source>
</evidence>
<protein>
    <recommendedName>
        <fullName evidence="4">Lipoprotein</fullName>
    </recommendedName>
</protein>
<dbReference type="PROSITE" id="PS51257">
    <property type="entry name" value="PROKAR_LIPOPROTEIN"/>
    <property type="match status" value="1"/>
</dbReference>
<sequence>MDKISCLSLPPLSPIIVISCLFFPFLMQGKLLSLDDNPKARKVSQTSLLSQTSLQLKGKDSIL</sequence>
<dbReference type="EnsemblBacteria" id="AAK75499">
    <property type="protein sequence ID" value="AAK75499"/>
    <property type="gene ID" value="SP_1401"/>
</dbReference>
<feature type="transmembrane region" description="Helical" evidence="1">
    <location>
        <begin position="12"/>
        <end position="32"/>
    </location>
</feature>
<accession>A0A0H2UQI7</accession>
<reference evidence="2 3" key="1">
    <citation type="journal article" date="2001" name="Science">
        <title>Complete genome sequence of a virulent isolate of Streptococcus pneumoniae.</title>
        <authorList>
            <person name="Tettelin H."/>
            <person name="Nelson K.E."/>
            <person name="Paulsen I.T."/>
            <person name="Eisen J.A."/>
            <person name="Read T.D."/>
            <person name="Peterson S."/>
            <person name="Heidelberg J."/>
            <person name="DeBoy R.T."/>
            <person name="Haft D.H."/>
            <person name="Dodson R.J."/>
            <person name="Durkin A.S."/>
            <person name="Gwinn M."/>
            <person name="Kolonay J.F."/>
            <person name="Nelson W.C."/>
            <person name="Peterson J.D."/>
            <person name="Umayam L.A."/>
            <person name="White O."/>
            <person name="Salzberg S.L."/>
            <person name="Lewis M.R."/>
            <person name="Radune D."/>
            <person name="Holtzapple E."/>
            <person name="Khouri H."/>
            <person name="Wolf A.M."/>
            <person name="Utterback T.R."/>
            <person name="Hansen C.L."/>
            <person name="McDonald L.A."/>
            <person name="Feldblyum T.V."/>
            <person name="Angiuoli S."/>
            <person name="Dickinson T."/>
            <person name="Hickey E.K."/>
            <person name="Holt I.E."/>
            <person name="Loftus B.J."/>
            <person name="Yang F."/>
            <person name="Smith H.O."/>
            <person name="Venter J.C."/>
            <person name="Dougherty B.A."/>
            <person name="Morrison D.A."/>
            <person name="Hollingshead S.K."/>
            <person name="Fraser C.M."/>
        </authorList>
    </citation>
    <scope>NUCLEOTIDE SEQUENCE [LARGE SCALE GENOMIC DNA]</scope>
    <source>
        <strain evidence="3">ATCC BAA-334 / TIGR4</strain>
    </source>
</reference>
<gene>
    <name evidence="2" type="ordered locus">SP_1401</name>
</gene>
<dbReference type="EMBL" id="AE005672">
    <property type="protein sequence ID" value="AAK75499.1"/>
    <property type="molecule type" value="Genomic_DNA"/>
</dbReference>
<dbReference type="PaxDb" id="170187-SP_1401"/>
<evidence type="ECO:0000313" key="3">
    <source>
        <dbReference type="Proteomes" id="UP000000585"/>
    </source>
</evidence>
<name>A0A0H2UQI7_STRPN</name>
<dbReference type="KEGG" id="spn:SP_1401"/>
<dbReference type="AlphaFoldDB" id="A0A0H2UQI7"/>
<keyword evidence="1" id="KW-0812">Transmembrane</keyword>
<keyword evidence="3" id="KW-1185">Reference proteome</keyword>
<dbReference type="Proteomes" id="UP000000585">
    <property type="component" value="Chromosome"/>
</dbReference>
<evidence type="ECO:0000313" key="2">
    <source>
        <dbReference type="EMBL" id="AAK75499.1"/>
    </source>
</evidence>
<keyword evidence="1" id="KW-0472">Membrane</keyword>
<proteinExistence type="predicted"/>
<evidence type="ECO:0008006" key="4">
    <source>
        <dbReference type="Google" id="ProtNLM"/>
    </source>
</evidence>
<keyword evidence="1" id="KW-1133">Transmembrane helix</keyword>
<organism evidence="2 3">
    <name type="scientific">Streptococcus pneumoniae serotype 4 (strain ATCC BAA-334 / TIGR4)</name>
    <dbReference type="NCBI Taxonomy" id="170187"/>
    <lineage>
        <taxon>Bacteria</taxon>
        <taxon>Bacillati</taxon>
        <taxon>Bacillota</taxon>
        <taxon>Bacilli</taxon>
        <taxon>Lactobacillales</taxon>
        <taxon>Streptococcaceae</taxon>
        <taxon>Streptococcus</taxon>
    </lineage>
</organism>